<protein>
    <submittedName>
        <fullName evidence="8">SCO family protein</fullName>
    </submittedName>
</protein>
<feature type="signal peptide" evidence="6">
    <location>
        <begin position="1"/>
        <end position="22"/>
    </location>
</feature>
<organism evidence="8 9">
    <name type="scientific">Neisseria sicca</name>
    <dbReference type="NCBI Taxonomy" id="490"/>
    <lineage>
        <taxon>Bacteria</taxon>
        <taxon>Pseudomonadati</taxon>
        <taxon>Pseudomonadota</taxon>
        <taxon>Betaproteobacteria</taxon>
        <taxon>Neisseriales</taxon>
        <taxon>Neisseriaceae</taxon>
        <taxon>Neisseria</taxon>
    </lineage>
</organism>
<evidence type="ECO:0000313" key="8">
    <source>
        <dbReference type="EMBL" id="PLA41038.1"/>
    </source>
</evidence>
<dbReference type="EMBL" id="PKJO01000001">
    <property type="protein sequence ID" value="PLA41038.1"/>
    <property type="molecule type" value="Genomic_DNA"/>
</dbReference>
<feature type="region of interest" description="Disordered" evidence="5">
    <location>
        <begin position="29"/>
        <end position="86"/>
    </location>
</feature>
<keyword evidence="6" id="KW-0732">Signal</keyword>
<dbReference type="FunFam" id="3.40.30.10:FF:000013">
    <property type="entry name" value="Blast:Protein SCO1 homolog, mitochondrial"/>
    <property type="match status" value="1"/>
</dbReference>
<evidence type="ECO:0000256" key="3">
    <source>
        <dbReference type="PIRSR" id="PIRSR603782-1"/>
    </source>
</evidence>
<dbReference type="PROSITE" id="PS51352">
    <property type="entry name" value="THIOREDOXIN_2"/>
    <property type="match status" value="1"/>
</dbReference>
<dbReference type="InterPro" id="IPR036249">
    <property type="entry name" value="Thioredoxin-like_sf"/>
</dbReference>
<evidence type="ECO:0000256" key="1">
    <source>
        <dbReference type="ARBA" id="ARBA00010996"/>
    </source>
</evidence>
<keyword evidence="4" id="KW-1015">Disulfide bond</keyword>
<feature type="disulfide bond" description="Redox-active" evidence="4">
    <location>
        <begin position="115"/>
        <end position="119"/>
    </location>
</feature>
<dbReference type="SUPFAM" id="SSF52833">
    <property type="entry name" value="Thioredoxin-like"/>
    <property type="match status" value="1"/>
</dbReference>
<comment type="similarity">
    <text evidence="1">Belongs to the SCO1/2 family.</text>
</comment>
<proteinExistence type="inferred from homology"/>
<evidence type="ECO:0000256" key="2">
    <source>
        <dbReference type="ARBA" id="ARBA00023008"/>
    </source>
</evidence>
<evidence type="ECO:0000259" key="7">
    <source>
        <dbReference type="PROSITE" id="PS51352"/>
    </source>
</evidence>
<dbReference type="Proteomes" id="UP000234767">
    <property type="component" value="Unassembled WGS sequence"/>
</dbReference>
<feature type="domain" description="Thioredoxin" evidence="7">
    <location>
        <begin position="77"/>
        <end position="240"/>
    </location>
</feature>
<feature type="chain" id="PRO_5014122615" evidence="6">
    <location>
        <begin position="23"/>
        <end position="240"/>
    </location>
</feature>
<keyword evidence="3" id="KW-0479">Metal-binding</keyword>
<dbReference type="Pfam" id="PF02630">
    <property type="entry name" value="SCO1-SenC"/>
    <property type="match status" value="1"/>
</dbReference>
<evidence type="ECO:0000256" key="5">
    <source>
        <dbReference type="SAM" id="MobiDB-lite"/>
    </source>
</evidence>
<accession>A0A2I1XEH7</accession>
<reference evidence="8 9" key="1">
    <citation type="submission" date="2017-12" db="EMBL/GenBank/DDBJ databases">
        <title>Phylogenetic diversity of female urinary microbiome.</title>
        <authorList>
            <person name="Thomas-White K."/>
            <person name="Wolfe A.J."/>
        </authorList>
    </citation>
    <scope>NUCLEOTIDE SEQUENCE [LARGE SCALE GENOMIC DNA]</scope>
    <source>
        <strain evidence="8 9">UMB0321</strain>
    </source>
</reference>
<feature type="compositionally biased region" description="Low complexity" evidence="5">
    <location>
        <begin position="35"/>
        <end position="61"/>
    </location>
</feature>
<dbReference type="PANTHER" id="PTHR12151">
    <property type="entry name" value="ELECTRON TRANSPORT PROTIN SCO1/SENC FAMILY MEMBER"/>
    <property type="match status" value="1"/>
</dbReference>
<dbReference type="PANTHER" id="PTHR12151:SF25">
    <property type="entry name" value="LINALOOL DEHYDRATASE_ISOMERASE DOMAIN-CONTAINING PROTEIN"/>
    <property type="match status" value="1"/>
</dbReference>
<comment type="caution">
    <text evidence="8">The sequence shown here is derived from an EMBL/GenBank/DDBJ whole genome shotgun (WGS) entry which is preliminary data.</text>
</comment>
<sequence>MFMMPTAIRTAILGAFALTALAACKPEAKTPEQNPATASAASSTASAPAATPASSPETTTSLNAAAAPKPQGPGTDMRKEDIGGDFTLTDGDGKPFSLSDLKGKVVILSFGYTHCPDVCPTELLTYSDTLKQLGDQAKDVKVVFVSIDPERDTPEVISKYVKQFNPEFIGLTATGDQSLPVIKQQYRVVSSKVVQKEDSENYLVDHSSGAYLIDKNGEVAIFSPYGSEPATIAADIKKLL</sequence>
<dbReference type="InterPro" id="IPR003782">
    <property type="entry name" value="SCO1/SenC"/>
</dbReference>
<evidence type="ECO:0000256" key="6">
    <source>
        <dbReference type="SAM" id="SignalP"/>
    </source>
</evidence>
<feature type="binding site" evidence="3">
    <location>
        <position position="119"/>
    </location>
    <ligand>
        <name>Cu cation</name>
        <dbReference type="ChEBI" id="CHEBI:23378"/>
    </ligand>
</feature>
<name>A0A2I1XEH7_NEISI</name>
<dbReference type="CDD" id="cd02968">
    <property type="entry name" value="SCO"/>
    <property type="match status" value="1"/>
</dbReference>
<keyword evidence="2 3" id="KW-0186">Copper</keyword>
<dbReference type="AlphaFoldDB" id="A0A2I1XEH7"/>
<gene>
    <name evidence="8" type="ORF">CYK00_00040</name>
</gene>
<feature type="binding site" evidence="3">
    <location>
        <position position="115"/>
    </location>
    <ligand>
        <name>Cu cation</name>
        <dbReference type="ChEBI" id="CHEBI:23378"/>
    </ligand>
</feature>
<evidence type="ECO:0000313" key="9">
    <source>
        <dbReference type="Proteomes" id="UP000234767"/>
    </source>
</evidence>
<evidence type="ECO:0000256" key="4">
    <source>
        <dbReference type="PIRSR" id="PIRSR603782-2"/>
    </source>
</evidence>
<dbReference type="Gene3D" id="3.40.30.10">
    <property type="entry name" value="Glutaredoxin"/>
    <property type="match status" value="1"/>
</dbReference>
<dbReference type="GO" id="GO:0046872">
    <property type="term" value="F:metal ion binding"/>
    <property type="evidence" value="ECO:0007669"/>
    <property type="project" value="UniProtKB-KW"/>
</dbReference>
<dbReference type="InterPro" id="IPR013766">
    <property type="entry name" value="Thioredoxin_domain"/>
</dbReference>
<feature type="binding site" evidence="3">
    <location>
        <position position="206"/>
    </location>
    <ligand>
        <name>Cu cation</name>
        <dbReference type="ChEBI" id="CHEBI:23378"/>
    </ligand>
</feature>